<organism evidence="4 5">
    <name type="scientific">Dictyobacter vulcani</name>
    <dbReference type="NCBI Taxonomy" id="2607529"/>
    <lineage>
        <taxon>Bacteria</taxon>
        <taxon>Bacillati</taxon>
        <taxon>Chloroflexota</taxon>
        <taxon>Ktedonobacteria</taxon>
        <taxon>Ktedonobacterales</taxon>
        <taxon>Dictyobacteraceae</taxon>
        <taxon>Dictyobacter</taxon>
    </lineage>
</organism>
<dbReference type="Pfam" id="PF02397">
    <property type="entry name" value="Bac_transf"/>
    <property type="match status" value="1"/>
</dbReference>
<comment type="caution">
    <text evidence="4">The sequence shown here is derived from an EMBL/GenBank/DDBJ whole genome shotgun (WGS) entry which is preliminary data.</text>
</comment>
<gene>
    <name evidence="4" type="primary">epsE</name>
    <name evidence="4" type="ORF">KDW_09190</name>
</gene>
<keyword evidence="2" id="KW-0812">Transmembrane</keyword>
<dbReference type="RefSeq" id="WP_198925189.1">
    <property type="nucleotide sequence ID" value="NZ_BKZW01000001.1"/>
</dbReference>
<proteinExistence type="inferred from homology"/>
<keyword evidence="2" id="KW-1133">Transmembrane helix</keyword>
<reference evidence="4 5" key="1">
    <citation type="submission" date="2019-10" db="EMBL/GenBank/DDBJ databases">
        <title>Dictyobacter vulcani sp. nov., within the class Ktedonobacteria, isolated from soil of volcanic Mt. Zao.</title>
        <authorList>
            <person name="Zheng Y."/>
            <person name="Wang C.M."/>
            <person name="Sakai Y."/>
            <person name="Abe K."/>
            <person name="Yokota A."/>
            <person name="Yabe S."/>
        </authorList>
    </citation>
    <scope>NUCLEOTIDE SEQUENCE [LARGE SCALE GENOMIC DNA]</scope>
    <source>
        <strain evidence="4 5">W12</strain>
    </source>
</reference>
<name>A0A5J4KJZ6_9CHLR</name>
<dbReference type="AlphaFoldDB" id="A0A5J4KJZ6"/>
<sequence length="224" mass="25838">MVVQSAPVRTISINTGYLRAKRILDIAFTLLIAPLVILVGIVVAICIKVNSDGPIFFRQKRIGQNGTEFEMLKFRSMYVNSDQRAHREKILQYMNGQKLNEDNTGKMSYKHVHDPRITKIGRFIRKTSLDELPQFWNVLRGQMSLVGPRPPLPYEVELYTSHEWLRMVGKPGLTGTWQVYGRSRVTFQNMVEMDIEYLEHQSLWNDLKLIILTVPVMIFSRGGA</sequence>
<dbReference type="Proteomes" id="UP000326912">
    <property type="component" value="Unassembled WGS sequence"/>
</dbReference>
<accession>A0A5J4KJZ6</accession>
<evidence type="ECO:0000259" key="3">
    <source>
        <dbReference type="Pfam" id="PF02397"/>
    </source>
</evidence>
<feature type="domain" description="Bacterial sugar transferase" evidence="3">
    <location>
        <begin position="21"/>
        <end position="218"/>
    </location>
</feature>
<feature type="transmembrane region" description="Helical" evidence="2">
    <location>
        <begin position="26"/>
        <end position="51"/>
    </location>
</feature>
<evidence type="ECO:0000256" key="1">
    <source>
        <dbReference type="ARBA" id="ARBA00006464"/>
    </source>
</evidence>
<dbReference type="PANTHER" id="PTHR30576">
    <property type="entry name" value="COLANIC BIOSYNTHESIS UDP-GLUCOSE LIPID CARRIER TRANSFERASE"/>
    <property type="match status" value="1"/>
</dbReference>
<evidence type="ECO:0000256" key="2">
    <source>
        <dbReference type="SAM" id="Phobius"/>
    </source>
</evidence>
<dbReference type="EMBL" id="BKZW01000001">
    <property type="protein sequence ID" value="GER86757.1"/>
    <property type="molecule type" value="Genomic_DNA"/>
</dbReference>
<comment type="similarity">
    <text evidence="1">Belongs to the bacterial sugar transferase family.</text>
</comment>
<keyword evidence="2" id="KW-0472">Membrane</keyword>
<evidence type="ECO:0000313" key="5">
    <source>
        <dbReference type="Proteomes" id="UP000326912"/>
    </source>
</evidence>
<keyword evidence="5" id="KW-1185">Reference proteome</keyword>
<dbReference type="GO" id="GO:0016780">
    <property type="term" value="F:phosphotransferase activity, for other substituted phosphate groups"/>
    <property type="evidence" value="ECO:0007669"/>
    <property type="project" value="TreeGrafter"/>
</dbReference>
<evidence type="ECO:0000313" key="4">
    <source>
        <dbReference type="EMBL" id="GER86757.1"/>
    </source>
</evidence>
<dbReference type="InterPro" id="IPR003362">
    <property type="entry name" value="Bact_transf"/>
</dbReference>
<dbReference type="PANTHER" id="PTHR30576:SF10">
    <property type="entry name" value="SLL5057 PROTEIN"/>
    <property type="match status" value="1"/>
</dbReference>
<protein>
    <submittedName>
        <fullName evidence="4">Multidrug MFS transporter</fullName>
    </submittedName>
</protein>